<comment type="caution">
    <text evidence="2">The sequence shown here is derived from an EMBL/GenBank/DDBJ whole genome shotgun (WGS) entry which is preliminary data.</text>
</comment>
<dbReference type="EMBL" id="CAJNNV010007585">
    <property type="protein sequence ID" value="CAE8595103.1"/>
    <property type="molecule type" value="Genomic_DNA"/>
</dbReference>
<evidence type="ECO:0000313" key="3">
    <source>
        <dbReference type="Proteomes" id="UP000654075"/>
    </source>
</evidence>
<organism evidence="2 3">
    <name type="scientific">Polarella glacialis</name>
    <name type="common">Dinoflagellate</name>
    <dbReference type="NCBI Taxonomy" id="89957"/>
    <lineage>
        <taxon>Eukaryota</taxon>
        <taxon>Sar</taxon>
        <taxon>Alveolata</taxon>
        <taxon>Dinophyceae</taxon>
        <taxon>Suessiales</taxon>
        <taxon>Suessiaceae</taxon>
        <taxon>Polarella</taxon>
    </lineage>
</organism>
<keyword evidence="3" id="KW-1185">Reference proteome</keyword>
<feature type="region of interest" description="Disordered" evidence="1">
    <location>
        <begin position="1"/>
        <end position="24"/>
    </location>
</feature>
<accession>A0A813E3V4</accession>
<feature type="non-terminal residue" evidence="2">
    <location>
        <position position="1"/>
    </location>
</feature>
<sequence>MTPGNNEEATCAEGSSSSPGDTTELVSVWEEVRRLAAASSGDAADAANAAVSRLSDKDLQEIRTLRCPPAVVRRTLEATWLVLNAGKGASVAQAPPTWLRVQKMLLDTNLVGRMRDFDASALKAEPVLAAYIVSEYFSAGEKYQRSPARSSTSYQRLLISRPSSSSTGGSPVGAAAMVRTESISSTGGSLVGAATTLRTL</sequence>
<dbReference type="AlphaFoldDB" id="A0A813E3V4"/>
<gene>
    <name evidence="2" type="ORF">PGLA1383_LOCUS13620</name>
</gene>
<name>A0A813E3V4_POLGL</name>
<dbReference type="Proteomes" id="UP000654075">
    <property type="component" value="Unassembled WGS sequence"/>
</dbReference>
<evidence type="ECO:0000256" key="1">
    <source>
        <dbReference type="SAM" id="MobiDB-lite"/>
    </source>
</evidence>
<dbReference type="Gene3D" id="1.20.920.60">
    <property type="match status" value="1"/>
</dbReference>
<reference evidence="2" key="1">
    <citation type="submission" date="2021-02" db="EMBL/GenBank/DDBJ databases">
        <authorList>
            <person name="Dougan E. K."/>
            <person name="Rhodes N."/>
            <person name="Thang M."/>
            <person name="Chan C."/>
        </authorList>
    </citation>
    <scope>NUCLEOTIDE SEQUENCE</scope>
</reference>
<feature type="non-terminal residue" evidence="2">
    <location>
        <position position="200"/>
    </location>
</feature>
<protein>
    <submittedName>
        <fullName evidence="2">Uncharacterized protein</fullName>
    </submittedName>
</protein>
<evidence type="ECO:0000313" key="2">
    <source>
        <dbReference type="EMBL" id="CAE8595103.1"/>
    </source>
</evidence>
<proteinExistence type="predicted"/>